<dbReference type="InterPro" id="IPR012340">
    <property type="entry name" value="NA-bd_OB-fold"/>
</dbReference>
<feature type="compositionally biased region" description="Acidic residues" evidence="1">
    <location>
        <begin position="178"/>
        <end position="187"/>
    </location>
</feature>
<accession>L9ZVX6</accession>
<organism evidence="3 4">
    <name type="scientific">Natrialba taiwanensis DSM 12281</name>
    <dbReference type="NCBI Taxonomy" id="1230458"/>
    <lineage>
        <taxon>Archaea</taxon>
        <taxon>Methanobacteriati</taxon>
        <taxon>Methanobacteriota</taxon>
        <taxon>Stenosarchaea group</taxon>
        <taxon>Halobacteria</taxon>
        <taxon>Halobacteriales</taxon>
        <taxon>Natrialbaceae</taxon>
        <taxon>Natrialba</taxon>
    </lineage>
</organism>
<evidence type="ECO:0000313" key="3">
    <source>
        <dbReference type="EMBL" id="ELY89318.1"/>
    </source>
</evidence>
<dbReference type="PATRIC" id="fig|1230458.4.peg.2720"/>
<sequence length="258" mass="26442">MLDALAGNAPLLLLSVGLILMLLEALSPGAHLIVIGVALVGAGLIGVLFPGPLNLFVLAALTLGFGIVAAYIYNEFDFYGGKGTAQTSDSDSLSGSTGYVTETVSTRGGEVKLDDGGFAPFYSARTTSGTIEEGEEVIVIDPGGGNVLTVESLGSIGEDEIDRALATESTDAEREATEPEAVDDDSTDAGTDTETTTGSSSSDFEGDDNDNGDGGGDRESDGRDKDNVDADADTDTQPRSQSQSSSVLNESLSETDHS</sequence>
<feature type="compositionally biased region" description="Basic and acidic residues" evidence="1">
    <location>
        <begin position="215"/>
        <end position="228"/>
    </location>
</feature>
<protein>
    <recommendedName>
        <fullName evidence="5">NfeD-like C-terminal domain-containing protein</fullName>
    </recommendedName>
</protein>
<dbReference type="OrthoDB" id="157604at2157"/>
<keyword evidence="2" id="KW-0472">Membrane</keyword>
<dbReference type="Proteomes" id="UP000011648">
    <property type="component" value="Unassembled WGS sequence"/>
</dbReference>
<dbReference type="Gene3D" id="2.40.50.140">
    <property type="entry name" value="Nucleic acid-binding proteins"/>
    <property type="match status" value="1"/>
</dbReference>
<evidence type="ECO:0000256" key="2">
    <source>
        <dbReference type="SAM" id="Phobius"/>
    </source>
</evidence>
<feature type="compositionally biased region" description="Low complexity" evidence="1">
    <location>
        <begin position="240"/>
        <end position="252"/>
    </location>
</feature>
<gene>
    <name evidence="3" type="ORF">C484_13505</name>
</gene>
<feature type="transmembrane region" description="Helical" evidence="2">
    <location>
        <begin position="30"/>
        <end position="49"/>
    </location>
</feature>
<feature type="transmembrane region" description="Helical" evidence="2">
    <location>
        <begin position="55"/>
        <end position="73"/>
    </location>
</feature>
<keyword evidence="2" id="KW-0812">Transmembrane</keyword>
<feature type="transmembrane region" description="Helical" evidence="2">
    <location>
        <begin position="6"/>
        <end position="23"/>
    </location>
</feature>
<comment type="caution">
    <text evidence="3">The sequence shown here is derived from an EMBL/GenBank/DDBJ whole genome shotgun (WGS) entry which is preliminary data.</text>
</comment>
<evidence type="ECO:0000313" key="4">
    <source>
        <dbReference type="Proteomes" id="UP000011648"/>
    </source>
</evidence>
<dbReference type="EMBL" id="AOIL01000049">
    <property type="protein sequence ID" value="ELY89318.1"/>
    <property type="molecule type" value="Genomic_DNA"/>
</dbReference>
<dbReference type="RefSeq" id="WP_006826401.1">
    <property type="nucleotide sequence ID" value="NZ_AOIL01000049.1"/>
</dbReference>
<evidence type="ECO:0008006" key="5">
    <source>
        <dbReference type="Google" id="ProtNLM"/>
    </source>
</evidence>
<dbReference type="PANTHER" id="PTHR33507:SF3">
    <property type="entry name" value="INNER MEMBRANE PROTEIN YBBJ"/>
    <property type="match status" value="1"/>
</dbReference>
<evidence type="ECO:0000256" key="1">
    <source>
        <dbReference type="SAM" id="MobiDB-lite"/>
    </source>
</evidence>
<dbReference type="AlphaFoldDB" id="L9ZVX6"/>
<dbReference type="PANTHER" id="PTHR33507">
    <property type="entry name" value="INNER MEMBRANE PROTEIN YBBJ"/>
    <property type="match status" value="1"/>
</dbReference>
<keyword evidence="2" id="KW-1133">Transmembrane helix</keyword>
<proteinExistence type="predicted"/>
<dbReference type="InterPro" id="IPR052165">
    <property type="entry name" value="Membrane_assoc_protease"/>
</dbReference>
<reference evidence="3 4" key="1">
    <citation type="journal article" date="2014" name="PLoS Genet.">
        <title>Phylogenetically driven sequencing of extremely halophilic archaea reveals strategies for static and dynamic osmo-response.</title>
        <authorList>
            <person name="Becker E.A."/>
            <person name="Seitzer P.M."/>
            <person name="Tritt A."/>
            <person name="Larsen D."/>
            <person name="Krusor M."/>
            <person name="Yao A.I."/>
            <person name="Wu D."/>
            <person name="Madern D."/>
            <person name="Eisen J.A."/>
            <person name="Darling A.E."/>
            <person name="Facciotti M.T."/>
        </authorList>
    </citation>
    <scope>NUCLEOTIDE SEQUENCE [LARGE SCALE GENOMIC DNA]</scope>
    <source>
        <strain evidence="3 4">DSM 12281</strain>
    </source>
</reference>
<dbReference type="GO" id="GO:0005886">
    <property type="term" value="C:plasma membrane"/>
    <property type="evidence" value="ECO:0007669"/>
    <property type="project" value="TreeGrafter"/>
</dbReference>
<feature type="compositionally biased region" description="Low complexity" evidence="1">
    <location>
        <begin position="188"/>
        <end position="203"/>
    </location>
</feature>
<feature type="region of interest" description="Disordered" evidence="1">
    <location>
        <begin position="166"/>
        <end position="258"/>
    </location>
</feature>
<keyword evidence="4" id="KW-1185">Reference proteome</keyword>
<name>L9ZVX6_9EURY</name>
<dbReference type="STRING" id="1230458.C484_13505"/>